<protein>
    <submittedName>
        <fullName evidence="1">Uncharacterized protein</fullName>
    </submittedName>
</protein>
<gene>
    <name evidence="1" type="ORF">M1E25_24510</name>
</gene>
<sequence length="87" mass="10294">MTNEPPPYVEPTPEQAELERLKDKYRKQNIANDSGREWIEEEINSGRYSQEDADQLSSNFEEGCRHILDQIQQEIDAHRRAHNMPNR</sequence>
<dbReference type="Proteomes" id="UP001167160">
    <property type="component" value="Unassembled WGS sequence"/>
</dbReference>
<accession>A0ABT0XDI8</accession>
<dbReference type="EMBL" id="JAMQGM010000064">
    <property type="protein sequence ID" value="MCM2580460.1"/>
    <property type="molecule type" value="Genomic_DNA"/>
</dbReference>
<keyword evidence="2" id="KW-1185">Reference proteome</keyword>
<name>A0ABT0XDI8_9ACTN</name>
<reference evidence="1" key="1">
    <citation type="journal article" date="2023" name="Int. J. Syst. Evol. Microbiol.">
        <title>Streptomyces meridianus sp. nov. isolated from brackish water of the Tagus estuary in Alcochete, Portugal.</title>
        <authorList>
            <person name="Santos J.D.N."/>
            <person name="Klimek D."/>
            <person name="Calusinska M."/>
            <person name="Lobo Da Cunha A."/>
            <person name="Catita J."/>
            <person name="Goncalves H."/>
            <person name="Gonzalez I."/>
            <person name="Reyes F."/>
            <person name="Lage O.M."/>
        </authorList>
    </citation>
    <scope>NUCLEOTIDE SEQUENCE</scope>
    <source>
        <strain evidence="1">MTZ3.1</strain>
    </source>
</reference>
<organism evidence="1 2">
    <name type="scientific">Streptomyces meridianus</name>
    <dbReference type="NCBI Taxonomy" id="2938945"/>
    <lineage>
        <taxon>Bacteria</taxon>
        <taxon>Bacillati</taxon>
        <taxon>Actinomycetota</taxon>
        <taxon>Actinomycetes</taxon>
        <taxon>Kitasatosporales</taxon>
        <taxon>Streptomycetaceae</taxon>
        <taxon>Streptomyces</taxon>
    </lineage>
</organism>
<evidence type="ECO:0000313" key="2">
    <source>
        <dbReference type="Proteomes" id="UP001167160"/>
    </source>
</evidence>
<evidence type="ECO:0000313" key="1">
    <source>
        <dbReference type="EMBL" id="MCM2580460.1"/>
    </source>
</evidence>
<proteinExistence type="predicted"/>
<dbReference type="RefSeq" id="WP_251419329.1">
    <property type="nucleotide sequence ID" value="NZ_JAMQGM010000064.1"/>
</dbReference>
<comment type="caution">
    <text evidence="1">The sequence shown here is derived from an EMBL/GenBank/DDBJ whole genome shotgun (WGS) entry which is preliminary data.</text>
</comment>